<comment type="subcellular location">
    <subcellularLocation>
        <location evidence="1">Cell membrane</location>
        <topology evidence="1">Multi-pass membrane protein</topology>
    </subcellularLocation>
</comment>
<keyword evidence="4 10" id="KW-0812">Transmembrane</keyword>
<evidence type="ECO:0000256" key="6">
    <source>
        <dbReference type="ARBA" id="ARBA00023065"/>
    </source>
</evidence>
<evidence type="ECO:0000256" key="7">
    <source>
        <dbReference type="ARBA" id="ARBA00023136"/>
    </source>
</evidence>
<reference evidence="11" key="1">
    <citation type="submission" date="2022-10" db="EMBL/GenBank/DDBJ databases">
        <title>Genome sequences of endogenous nimaviruses in decapod crustaceans.</title>
        <authorList>
            <person name="Kawato S."/>
            <person name="Nozaki R."/>
            <person name="Kondo H."/>
            <person name="Hirono I."/>
        </authorList>
    </citation>
    <scope>NUCLEOTIDE SEQUENCE</scope>
    <source>
        <strain evidence="11">TUMSAT20210906</strain>
    </source>
</reference>
<dbReference type="GO" id="GO:0005886">
    <property type="term" value="C:plasma membrane"/>
    <property type="evidence" value="ECO:0007669"/>
    <property type="project" value="UniProtKB-SubCell"/>
</dbReference>
<keyword evidence="2" id="KW-0813">Transport</keyword>
<evidence type="ECO:0000256" key="3">
    <source>
        <dbReference type="ARBA" id="ARBA00022475"/>
    </source>
</evidence>
<dbReference type="EMBL" id="LC738883">
    <property type="protein sequence ID" value="BDT63361.1"/>
    <property type="molecule type" value="Genomic_DNA"/>
</dbReference>
<evidence type="ECO:0000256" key="1">
    <source>
        <dbReference type="ARBA" id="ARBA00004651"/>
    </source>
</evidence>
<proteinExistence type="predicted"/>
<dbReference type="InterPro" id="IPR000990">
    <property type="entry name" value="Innexin"/>
</dbReference>
<sequence length="469" mass="56272">MNNDIFSIINNKYSTSFLKLSSYLGKNDSKDNKNNDKNDTDNKKRKSRKECRYLLKSPYAFQFHRKHSYAFAVAVFLIVNYSQFHHELIKCVNYFNNKETVRDDLVNVCLSYPFILQCDNNNISKWEQPQQQQQPPGFSREAPRIYILYYRWIHWIMFLISVIYGLLGQITTTNENLPQNLLIITHVYENKEKRDKSERNMQIENSGNSSSSSSSTPQKCNKKIKKNNSKFFQQQQQQQDREEETLSSAFLDSKNVGDKEEEEYNNNKTSKIDKYFIDPNDIKIISGWLRKTIFSLLVYIFADITIFYFLNYYIFHNKFLTLPISSYPYERNVPYFTDYISRLFPPFAYCEIEDVHELHNGRNDIFGCHLTHMELYEKVFFIFWIWLSIAILMALVSLFNILLYFSPIKRWGLWRQLRSEDKLISYTINRALFRDLSFADVYFLNHCRDFLNREEFIILFFKYIKEKLP</sequence>
<evidence type="ECO:0000256" key="5">
    <source>
        <dbReference type="ARBA" id="ARBA00022989"/>
    </source>
</evidence>
<keyword evidence="8" id="KW-0407">Ion channel</keyword>
<evidence type="ECO:0008006" key="12">
    <source>
        <dbReference type="Google" id="ProtNLM"/>
    </source>
</evidence>
<keyword evidence="7 10" id="KW-0472">Membrane</keyword>
<evidence type="ECO:0000256" key="2">
    <source>
        <dbReference type="ARBA" id="ARBA00022448"/>
    </source>
</evidence>
<dbReference type="Pfam" id="PF00876">
    <property type="entry name" value="Innexin"/>
    <property type="match status" value="1"/>
</dbReference>
<evidence type="ECO:0000313" key="11">
    <source>
        <dbReference type="EMBL" id="BDT63361.1"/>
    </source>
</evidence>
<evidence type="ECO:0000256" key="4">
    <source>
        <dbReference type="ARBA" id="ARBA00022692"/>
    </source>
</evidence>
<name>A0A9C7F8J9_9VIRU</name>
<feature type="transmembrane region" description="Helical" evidence="10">
    <location>
        <begin position="381"/>
        <end position="405"/>
    </location>
</feature>
<keyword evidence="3" id="KW-1003">Cell membrane</keyword>
<organism evidence="11">
    <name type="scientific">Armadillidium vulgare clopovirus</name>
    <dbReference type="NCBI Taxonomy" id="2984284"/>
    <lineage>
        <taxon>Viruses</taxon>
        <taxon>Viruses incertae sedis</taxon>
        <taxon>Naldaviricetes</taxon>
        <taxon>Nimaviridae</taxon>
    </lineage>
</organism>
<dbReference type="GO" id="GO:0034220">
    <property type="term" value="P:monoatomic ion transmembrane transport"/>
    <property type="evidence" value="ECO:0007669"/>
    <property type="project" value="UniProtKB-KW"/>
</dbReference>
<feature type="region of interest" description="Disordered" evidence="9">
    <location>
        <begin position="193"/>
        <end position="221"/>
    </location>
</feature>
<evidence type="ECO:0000256" key="10">
    <source>
        <dbReference type="SAM" id="Phobius"/>
    </source>
</evidence>
<protein>
    <recommendedName>
        <fullName evidence="12">Innexin</fullName>
    </recommendedName>
</protein>
<feature type="transmembrane region" description="Helical" evidence="10">
    <location>
        <begin position="293"/>
        <end position="315"/>
    </location>
</feature>
<feature type="transmembrane region" description="Helical" evidence="10">
    <location>
        <begin position="149"/>
        <end position="167"/>
    </location>
</feature>
<feature type="compositionally biased region" description="Low complexity" evidence="9">
    <location>
        <begin position="209"/>
        <end position="219"/>
    </location>
</feature>
<accession>A0A9C7F8J9</accession>
<dbReference type="PROSITE" id="PS51013">
    <property type="entry name" value="PANNEXIN"/>
    <property type="match status" value="1"/>
</dbReference>
<keyword evidence="6" id="KW-0406">Ion transport</keyword>
<evidence type="ECO:0000256" key="9">
    <source>
        <dbReference type="SAM" id="MobiDB-lite"/>
    </source>
</evidence>
<keyword evidence="5 10" id="KW-1133">Transmembrane helix</keyword>
<evidence type="ECO:0000256" key="8">
    <source>
        <dbReference type="ARBA" id="ARBA00023303"/>
    </source>
</evidence>